<gene>
    <name evidence="1" type="ORF">M422DRAFT_33363</name>
</gene>
<organism evidence="1 2">
    <name type="scientific">Sphaerobolus stellatus (strain SS14)</name>
    <dbReference type="NCBI Taxonomy" id="990650"/>
    <lineage>
        <taxon>Eukaryota</taxon>
        <taxon>Fungi</taxon>
        <taxon>Dikarya</taxon>
        <taxon>Basidiomycota</taxon>
        <taxon>Agaricomycotina</taxon>
        <taxon>Agaricomycetes</taxon>
        <taxon>Phallomycetidae</taxon>
        <taxon>Geastrales</taxon>
        <taxon>Sphaerobolaceae</taxon>
        <taxon>Sphaerobolus</taxon>
    </lineage>
</organism>
<accession>A0A0C9VKD4</accession>
<proteinExistence type="predicted"/>
<protein>
    <submittedName>
        <fullName evidence="1">Uncharacterized protein</fullName>
    </submittedName>
</protein>
<dbReference type="HOGENOM" id="CLU_2887273_0_0_1"/>
<reference evidence="1 2" key="1">
    <citation type="submission" date="2014-06" db="EMBL/GenBank/DDBJ databases">
        <title>Evolutionary Origins and Diversification of the Mycorrhizal Mutualists.</title>
        <authorList>
            <consortium name="DOE Joint Genome Institute"/>
            <consortium name="Mycorrhizal Genomics Consortium"/>
            <person name="Kohler A."/>
            <person name="Kuo A."/>
            <person name="Nagy L.G."/>
            <person name="Floudas D."/>
            <person name="Copeland A."/>
            <person name="Barry K.W."/>
            <person name="Cichocki N."/>
            <person name="Veneault-Fourrey C."/>
            <person name="LaButti K."/>
            <person name="Lindquist E.A."/>
            <person name="Lipzen A."/>
            <person name="Lundell T."/>
            <person name="Morin E."/>
            <person name="Murat C."/>
            <person name="Riley R."/>
            <person name="Ohm R."/>
            <person name="Sun H."/>
            <person name="Tunlid A."/>
            <person name="Henrissat B."/>
            <person name="Grigoriev I.V."/>
            <person name="Hibbett D.S."/>
            <person name="Martin F."/>
        </authorList>
    </citation>
    <scope>NUCLEOTIDE SEQUENCE [LARGE SCALE GENOMIC DNA]</scope>
    <source>
        <strain evidence="1 2">SS14</strain>
    </source>
</reference>
<sequence length="64" mass="6773">MKDCSVSAILDGLDSAGSSGNLEELDAQATVELDHGQTQIPLPYGMESNVTLSVPAEEREEPQV</sequence>
<dbReference type="AlphaFoldDB" id="A0A0C9VKD4"/>
<evidence type="ECO:0000313" key="1">
    <source>
        <dbReference type="EMBL" id="KIJ38200.1"/>
    </source>
</evidence>
<keyword evidence="2" id="KW-1185">Reference proteome</keyword>
<name>A0A0C9VKD4_SPHS4</name>
<dbReference type="EMBL" id="KN837162">
    <property type="protein sequence ID" value="KIJ38200.1"/>
    <property type="molecule type" value="Genomic_DNA"/>
</dbReference>
<evidence type="ECO:0000313" key="2">
    <source>
        <dbReference type="Proteomes" id="UP000054279"/>
    </source>
</evidence>
<dbReference type="Proteomes" id="UP000054279">
    <property type="component" value="Unassembled WGS sequence"/>
</dbReference>